<feature type="transmembrane region" description="Helical" evidence="1">
    <location>
        <begin position="52"/>
        <end position="78"/>
    </location>
</feature>
<protein>
    <submittedName>
        <fullName evidence="3">Uncharacterized protein LOC113789312</fullName>
    </submittedName>
</protein>
<proteinExistence type="predicted"/>
<dbReference type="InParanoid" id="A0A6P6XP59"/>
<feature type="transmembrane region" description="Helical" evidence="1">
    <location>
        <begin position="191"/>
        <end position="222"/>
    </location>
</feature>
<keyword evidence="1" id="KW-1133">Transmembrane helix</keyword>
<evidence type="ECO:0000256" key="1">
    <source>
        <dbReference type="SAM" id="Phobius"/>
    </source>
</evidence>
<reference evidence="3" key="1">
    <citation type="submission" date="2025-08" db="UniProtKB">
        <authorList>
            <consortium name="RefSeq"/>
        </authorList>
    </citation>
    <scope>IDENTIFICATION</scope>
    <source>
        <strain evidence="3">Airmid</strain>
    </source>
</reference>
<feature type="transmembrane region" description="Helical" evidence="1">
    <location>
        <begin position="307"/>
        <end position="329"/>
    </location>
</feature>
<feature type="transmembrane region" description="Helical" evidence="1">
    <location>
        <begin position="149"/>
        <end position="171"/>
    </location>
</feature>
<dbReference type="OMA" id="NISILWL"/>
<dbReference type="RefSeq" id="XP_027194631.1">
    <property type="nucleotide sequence ID" value="XM_027338830.1"/>
</dbReference>
<organism evidence="2 3">
    <name type="scientific">Dermatophagoides pteronyssinus</name>
    <name type="common">European house dust mite</name>
    <dbReference type="NCBI Taxonomy" id="6956"/>
    <lineage>
        <taxon>Eukaryota</taxon>
        <taxon>Metazoa</taxon>
        <taxon>Ecdysozoa</taxon>
        <taxon>Arthropoda</taxon>
        <taxon>Chelicerata</taxon>
        <taxon>Arachnida</taxon>
        <taxon>Acari</taxon>
        <taxon>Acariformes</taxon>
        <taxon>Sarcoptiformes</taxon>
        <taxon>Astigmata</taxon>
        <taxon>Psoroptidia</taxon>
        <taxon>Analgoidea</taxon>
        <taxon>Pyroglyphidae</taxon>
        <taxon>Dermatophagoidinae</taxon>
        <taxon>Dermatophagoides</taxon>
    </lineage>
</organism>
<evidence type="ECO:0000313" key="3">
    <source>
        <dbReference type="RefSeq" id="XP_027194631.1"/>
    </source>
</evidence>
<dbReference type="Proteomes" id="UP000515146">
    <property type="component" value="Unplaced"/>
</dbReference>
<accession>A0A6P6XP59</accession>
<feature type="transmembrane region" description="Helical" evidence="1">
    <location>
        <begin position="281"/>
        <end position="301"/>
    </location>
</feature>
<sequence length="353" mass="42995">KNFEKLFYEHIFSLFYYNRLILEKWPNLFTINYNGNNNNKEKIFNQKIQRPFLHVILPGLITTLFAITLLIYVCQPVWCENYNFWLLHNFVPENCKIYSLIVGMTWSWIHFLQMFFGYRQRLKYFRFLIILNLNQLNGLNEHDRYKLRLFMEIIFIGLKIVSHIISIGAYLAMTVQVFNKSLWNISILWLLFWMIIYIFWPYYICSALYMFPAFILPIHYYIELKQKSINRKIFQLKYSTQTKQRFGRIPQKIIRDFLQLNQKKMQNSDEIVDIDIQSRRLLTILFVGFSILITYITYLIFFAKLTFVYRLLFIVVYLGHSFTLLSMIYSSSKIVTKNEQFHRLNRKCLDNFY</sequence>
<feature type="non-terminal residue" evidence="3">
    <location>
        <position position="1"/>
    </location>
</feature>
<evidence type="ECO:0000313" key="2">
    <source>
        <dbReference type="Proteomes" id="UP000515146"/>
    </source>
</evidence>
<dbReference type="KEGG" id="dpte:113789312"/>
<keyword evidence="1" id="KW-0812">Transmembrane</keyword>
<dbReference type="AlphaFoldDB" id="A0A6P6XP59"/>
<keyword evidence="2" id="KW-1185">Reference proteome</keyword>
<keyword evidence="1" id="KW-0472">Membrane</keyword>
<gene>
    <name evidence="3" type="primary">LOC113789312</name>
</gene>
<feature type="non-terminal residue" evidence="3">
    <location>
        <position position="353"/>
    </location>
</feature>
<feature type="transmembrane region" description="Helical" evidence="1">
    <location>
        <begin position="98"/>
        <end position="118"/>
    </location>
</feature>
<name>A0A6P6XP59_DERPT</name>
<dbReference type="OrthoDB" id="10671601at2759"/>